<evidence type="ECO:0000313" key="2">
    <source>
        <dbReference type="Proteomes" id="UP000287447"/>
    </source>
</evidence>
<accession>A0A437QVJ0</accession>
<proteinExistence type="predicted"/>
<protein>
    <submittedName>
        <fullName evidence="1">Uncharacterized protein</fullName>
    </submittedName>
</protein>
<dbReference type="Proteomes" id="UP000287447">
    <property type="component" value="Unassembled WGS sequence"/>
</dbReference>
<reference evidence="2" key="1">
    <citation type="submission" date="2019-01" db="EMBL/GenBank/DDBJ databases">
        <title>Gri0909 isolated from a small marine red alga.</title>
        <authorList>
            <person name="Kim J."/>
            <person name="Jeong S.E."/>
            <person name="Jeon C.O."/>
        </authorList>
    </citation>
    <scope>NUCLEOTIDE SEQUENCE [LARGE SCALE GENOMIC DNA]</scope>
    <source>
        <strain evidence="2">Gri0909</strain>
    </source>
</reference>
<organism evidence="1 2">
    <name type="scientific">Hwanghaeella grinnelliae</name>
    <dbReference type="NCBI Taxonomy" id="2500179"/>
    <lineage>
        <taxon>Bacteria</taxon>
        <taxon>Pseudomonadati</taxon>
        <taxon>Pseudomonadota</taxon>
        <taxon>Alphaproteobacteria</taxon>
        <taxon>Rhodospirillales</taxon>
        <taxon>Rhodospirillaceae</taxon>
        <taxon>Hwanghaeella</taxon>
    </lineage>
</organism>
<dbReference type="RefSeq" id="WP_127763913.1">
    <property type="nucleotide sequence ID" value="NZ_SADE01000001.1"/>
</dbReference>
<sequence>MVTRVSTFGSLQADLFLIRRQNLNFDRLNFQVSTGEKFQELKNYGTKAPRILDLQSEIDRREGYVNSLGLSELNLQSYDATLERLGEIIDDIIKASEPLSTQDPNFTSTTETLATNLLIEVDANLNLEIGDRFLFAGTRFDTAPVANLRALPVYTTNDLGVANAVETANDIPTFIVDSGGANTAVSYHTQGPNTQDARSYEKVSLTVADDALLTYGITATEPAFQNLIESIVRLRSSAQAGLTEAQREQFLAEASTAAQNARDQIRQLQATNGLNLARIQDQKENHENFINISKIALDDIKLVDDATAAAEISALSAQVQASFTVISTRRQLSLVNFL</sequence>
<dbReference type="Gene3D" id="1.20.1330.10">
    <property type="entry name" value="f41 fragment of flagellin, N-terminal domain"/>
    <property type="match status" value="1"/>
</dbReference>
<name>A0A437QVJ0_9PROT</name>
<evidence type="ECO:0000313" key="1">
    <source>
        <dbReference type="EMBL" id="RVU38541.1"/>
    </source>
</evidence>
<comment type="caution">
    <text evidence="1">The sequence shown here is derived from an EMBL/GenBank/DDBJ whole genome shotgun (WGS) entry which is preliminary data.</text>
</comment>
<dbReference type="OrthoDB" id="9758307at2"/>
<gene>
    <name evidence="1" type="ORF">EOI86_04460</name>
</gene>
<dbReference type="AlphaFoldDB" id="A0A437QVJ0"/>
<dbReference type="EMBL" id="SADE01000001">
    <property type="protein sequence ID" value="RVU38541.1"/>
    <property type="molecule type" value="Genomic_DNA"/>
</dbReference>
<dbReference type="SUPFAM" id="SSF64518">
    <property type="entry name" value="Phase 1 flagellin"/>
    <property type="match status" value="1"/>
</dbReference>
<keyword evidence="2" id="KW-1185">Reference proteome</keyword>